<keyword evidence="1" id="KW-1133">Transmembrane helix</keyword>
<dbReference type="AlphaFoldDB" id="A0A7W9BAF1"/>
<keyword evidence="1" id="KW-0812">Transmembrane</keyword>
<name>A0A7W9BAF1_9SPHN</name>
<comment type="caution">
    <text evidence="2">The sequence shown here is derived from an EMBL/GenBank/DDBJ whole genome shotgun (WGS) entry which is preliminary data.</text>
</comment>
<keyword evidence="3" id="KW-1185">Reference proteome</keyword>
<protein>
    <submittedName>
        <fullName evidence="2">Uncharacterized protein</fullName>
    </submittedName>
</protein>
<proteinExistence type="predicted"/>
<dbReference type="EMBL" id="JACIJK010000001">
    <property type="protein sequence ID" value="MBB5713589.1"/>
    <property type="molecule type" value="Genomic_DNA"/>
</dbReference>
<organism evidence="2 3">
    <name type="scientific">Sphingomonas aerophila</name>
    <dbReference type="NCBI Taxonomy" id="1344948"/>
    <lineage>
        <taxon>Bacteria</taxon>
        <taxon>Pseudomonadati</taxon>
        <taxon>Pseudomonadota</taxon>
        <taxon>Alphaproteobacteria</taxon>
        <taxon>Sphingomonadales</taxon>
        <taxon>Sphingomonadaceae</taxon>
        <taxon>Sphingomonas</taxon>
    </lineage>
</organism>
<keyword evidence="1" id="KW-0472">Membrane</keyword>
<evidence type="ECO:0000313" key="2">
    <source>
        <dbReference type="EMBL" id="MBB5713589.1"/>
    </source>
</evidence>
<evidence type="ECO:0000256" key="1">
    <source>
        <dbReference type="SAM" id="Phobius"/>
    </source>
</evidence>
<accession>A0A7W9BAF1</accession>
<gene>
    <name evidence="2" type="ORF">FHS94_000408</name>
</gene>
<sequence>MLPDTLPYLSPSPASLLGTPQTATARAKLGKRAAFKAQVTVTPAGLLSIGGLVAAILLSVPPIIRAARR</sequence>
<reference evidence="2 3" key="1">
    <citation type="submission" date="2020-08" db="EMBL/GenBank/DDBJ databases">
        <title>Genomic Encyclopedia of Type Strains, Phase IV (KMG-IV): sequencing the most valuable type-strain genomes for metagenomic binning, comparative biology and taxonomic classification.</title>
        <authorList>
            <person name="Goeker M."/>
        </authorList>
    </citation>
    <scope>NUCLEOTIDE SEQUENCE [LARGE SCALE GENOMIC DNA]</scope>
    <source>
        <strain evidence="2 3">DSM 100044</strain>
    </source>
</reference>
<dbReference type="RefSeq" id="WP_184054055.1">
    <property type="nucleotide sequence ID" value="NZ_JACIJK010000001.1"/>
</dbReference>
<feature type="transmembrane region" description="Helical" evidence="1">
    <location>
        <begin position="44"/>
        <end position="64"/>
    </location>
</feature>
<dbReference type="Proteomes" id="UP000546200">
    <property type="component" value="Unassembled WGS sequence"/>
</dbReference>
<evidence type="ECO:0000313" key="3">
    <source>
        <dbReference type="Proteomes" id="UP000546200"/>
    </source>
</evidence>